<dbReference type="PANTHER" id="PTHR46889">
    <property type="entry name" value="TRANSPOSASE INSF FOR INSERTION SEQUENCE IS3B-RELATED"/>
    <property type="match status" value="1"/>
</dbReference>
<reference evidence="1 2" key="1">
    <citation type="submission" date="2023-07" db="EMBL/GenBank/DDBJ databases">
        <title>Sequencing the genomes of 1000 actinobacteria strains.</title>
        <authorList>
            <person name="Klenk H.-P."/>
        </authorList>
    </citation>
    <scope>NUCLEOTIDE SEQUENCE [LARGE SCALE GENOMIC DNA]</scope>
    <source>
        <strain evidence="1 2">DSM 44711</strain>
    </source>
</reference>
<keyword evidence="2" id="KW-1185">Reference proteome</keyword>
<sequence length="89" mass="9481">MKASLAVAALRHAVRLRAPAGTTVHPDRGSQFRSRKFVKALHRNGSVGSMGRVGACGDNAEMASFLALLERTSSIGSGGRPTRGYIWRS</sequence>
<evidence type="ECO:0000313" key="1">
    <source>
        <dbReference type="EMBL" id="MDR7319883.1"/>
    </source>
</evidence>
<dbReference type="InterPro" id="IPR012337">
    <property type="entry name" value="RNaseH-like_sf"/>
</dbReference>
<dbReference type="AlphaFoldDB" id="A0AAE3ZKK7"/>
<name>A0AAE3ZKK7_9ACTN</name>
<dbReference type="EMBL" id="JAVDYC010000001">
    <property type="protein sequence ID" value="MDR7319883.1"/>
    <property type="molecule type" value="Genomic_DNA"/>
</dbReference>
<dbReference type="PANTHER" id="PTHR46889:SF4">
    <property type="entry name" value="TRANSPOSASE INSO FOR INSERTION SEQUENCE ELEMENT IS911B-RELATED"/>
    <property type="match status" value="1"/>
</dbReference>
<dbReference type="Proteomes" id="UP001183629">
    <property type="component" value="Unassembled WGS sequence"/>
</dbReference>
<protein>
    <submittedName>
        <fullName evidence="1">Transposase InsO family protein</fullName>
    </submittedName>
</protein>
<dbReference type="InterPro" id="IPR050900">
    <property type="entry name" value="Transposase_IS3/IS150/IS904"/>
</dbReference>
<evidence type="ECO:0000313" key="2">
    <source>
        <dbReference type="Proteomes" id="UP001183629"/>
    </source>
</evidence>
<organism evidence="1 2">
    <name type="scientific">Catenuloplanes niger</name>
    <dbReference type="NCBI Taxonomy" id="587534"/>
    <lineage>
        <taxon>Bacteria</taxon>
        <taxon>Bacillati</taxon>
        <taxon>Actinomycetota</taxon>
        <taxon>Actinomycetes</taxon>
        <taxon>Micromonosporales</taxon>
        <taxon>Micromonosporaceae</taxon>
        <taxon>Catenuloplanes</taxon>
    </lineage>
</organism>
<proteinExistence type="predicted"/>
<comment type="caution">
    <text evidence="1">The sequence shown here is derived from an EMBL/GenBank/DDBJ whole genome shotgun (WGS) entry which is preliminary data.</text>
</comment>
<accession>A0AAE3ZKK7</accession>
<dbReference type="SUPFAM" id="SSF53098">
    <property type="entry name" value="Ribonuclease H-like"/>
    <property type="match status" value="1"/>
</dbReference>
<gene>
    <name evidence="1" type="ORF">J2S44_000133</name>
</gene>